<dbReference type="Proteomes" id="UP000564536">
    <property type="component" value="Unassembled WGS sequence"/>
</dbReference>
<reference evidence="2 4" key="3">
    <citation type="submission" date="2020-03" db="EMBL/GenBank/DDBJ databases">
        <title>Soil Listeria distribution.</title>
        <authorList>
            <person name="Liao J."/>
            <person name="Wiedmann M."/>
        </authorList>
    </citation>
    <scope>NUCLEOTIDE SEQUENCE [LARGE SCALE GENOMIC DNA]</scope>
    <source>
        <strain evidence="2 4">FSL L7-1523</strain>
    </source>
</reference>
<dbReference type="EMBL" id="JAARRL010000006">
    <property type="protein sequence ID" value="MBC1500056.1"/>
    <property type="molecule type" value="Genomic_DNA"/>
</dbReference>
<evidence type="ECO:0000313" key="1">
    <source>
        <dbReference type="EMBL" id="AQY52516.1"/>
    </source>
</evidence>
<proteinExistence type="predicted"/>
<accession>A0A1S7FYK9</accession>
<dbReference type="AlphaFoldDB" id="A0A1S7FYK9"/>
<dbReference type="Proteomes" id="UP000223060">
    <property type="component" value="Chromosome"/>
</dbReference>
<evidence type="ECO:0000313" key="4">
    <source>
        <dbReference type="Proteomes" id="UP000564536"/>
    </source>
</evidence>
<evidence type="ECO:0000313" key="2">
    <source>
        <dbReference type="EMBL" id="MBC1500056.1"/>
    </source>
</evidence>
<reference evidence="1" key="2">
    <citation type="submission" date="2015-03" db="EMBL/GenBank/DDBJ databases">
        <authorList>
            <person name="Murphy D."/>
        </authorList>
    </citation>
    <scope>NUCLEOTIDE SEQUENCE [LARGE SCALE GENOMIC DNA]</scope>
    <source>
        <strain evidence="1">WS 4560</strain>
    </source>
</reference>
<gene>
    <name evidence="2" type="ORF">HB943_05520</name>
    <name evidence="1" type="ORF">UE46_08445</name>
</gene>
<evidence type="ECO:0000313" key="3">
    <source>
        <dbReference type="Proteomes" id="UP000223060"/>
    </source>
</evidence>
<dbReference type="RefSeq" id="WP_036062428.1">
    <property type="nucleotide sequence ID" value="NZ_CP011102.1"/>
</dbReference>
<reference evidence="3" key="1">
    <citation type="submission" date="2015-03" db="EMBL/GenBank/DDBJ databases">
        <authorList>
            <person name="Ferrari E."/>
            <person name="Walter M.C."/>
            <person name="Huptas C."/>
            <person name="Scherer S."/>
            <person name="Mueller-Herbst S."/>
        </authorList>
    </citation>
    <scope>NUCLEOTIDE SEQUENCE [LARGE SCALE GENOMIC DNA]</scope>
    <source>
        <strain evidence="3">LWP01</strain>
    </source>
</reference>
<protein>
    <submittedName>
        <fullName evidence="2">DUF1033 family protein</fullName>
    </submittedName>
</protein>
<sequence>MEEFQVIVTKGEYEPWWFFEEWQKDIESIFTYTEKEEALAKYQTLAEKLRDIYPHSAVKKSVLLATWSEDETQYCEECEDDIQTFHGLILFQNGAVYEPTADEQAMYFSFAEELDMSKDA</sequence>
<organism evidence="1 3">
    <name type="scientific">Listeria weihenstephanensis</name>
    <dbReference type="NCBI Taxonomy" id="1006155"/>
    <lineage>
        <taxon>Bacteria</taxon>
        <taxon>Bacillati</taxon>
        <taxon>Bacillota</taxon>
        <taxon>Bacilli</taxon>
        <taxon>Bacillales</taxon>
        <taxon>Listeriaceae</taxon>
        <taxon>Listeria</taxon>
    </lineage>
</organism>
<dbReference type="Pfam" id="PF06279">
    <property type="entry name" value="DUF1033"/>
    <property type="match status" value="1"/>
</dbReference>
<name>A0A1S7FYK9_9LIST</name>
<dbReference type="InterPro" id="IPR010434">
    <property type="entry name" value="DUF1033"/>
</dbReference>
<keyword evidence="3" id="KW-1185">Reference proteome</keyword>
<dbReference type="EMBL" id="CP011102">
    <property type="protein sequence ID" value="AQY52516.1"/>
    <property type="molecule type" value="Genomic_DNA"/>
</dbReference>
<dbReference type="KEGG" id="lwi:UE46_08445"/>